<organism evidence="1 2">
    <name type="scientific">Flavihumibacter fluminis</name>
    <dbReference type="NCBI Taxonomy" id="2909236"/>
    <lineage>
        <taxon>Bacteria</taxon>
        <taxon>Pseudomonadati</taxon>
        <taxon>Bacteroidota</taxon>
        <taxon>Chitinophagia</taxon>
        <taxon>Chitinophagales</taxon>
        <taxon>Chitinophagaceae</taxon>
        <taxon>Flavihumibacter</taxon>
    </lineage>
</organism>
<dbReference type="SUPFAM" id="SSF50475">
    <property type="entry name" value="FMN-binding split barrel"/>
    <property type="match status" value="1"/>
</dbReference>
<name>A0ABS9BMR9_9BACT</name>
<dbReference type="PANTHER" id="PTHR35802:SF1">
    <property type="entry name" value="PROTEASE SYNTHASE AND SPORULATION PROTEIN PAI 2"/>
    <property type="match status" value="1"/>
</dbReference>
<protein>
    <submittedName>
        <fullName evidence="1">FMN-binding negative transcriptional regulator</fullName>
    </submittedName>
</protein>
<sequence>MYTPAAFRFEHATDMISFMKQYSFATIITVKEGLPIATHLPFQVVEQEGKLLLRSHFAAANEQATAITSAPSLIIFSEPHAYISPAEYDKRESVPTWNYMAVHAYGTATLIREEKQVLSLLEEMIREVEPSYLEQWNGLSDKYRNGMMKGIVAFEILVTDLQGKKKLSQNKTATERDRIITRLESEGDAAAKQLAQHMRMG</sequence>
<evidence type="ECO:0000313" key="2">
    <source>
        <dbReference type="Proteomes" id="UP001200145"/>
    </source>
</evidence>
<dbReference type="Proteomes" id="UP001200145">
    <property type="component" value="Unassembled WGS sequence"/>
</dbReference>
<keyword evidence="2" id="KW-1185">Reference proteome</keyword>
<comment type="caution">
    <text evidence="1">The sequence shown here is derived from an EMBL/GenBank/DDBJ whole genome shotgun (WGS) entry which is preliminary data.</text>
</comment>
<dbReference type="EMBL" id="JAKEVY010000005">
    <property type="protein sequence ID" value="MCF1716509.1"/>
    <property type="molecule type" value="Genomic_DNA"/>
</dbReference>
<dbReference type="RefSeq" id="WP_234867779.1">
    <property type="nucleotide sequence ID" value="NZ_JAKEVY010000005.1"/>
</dbReference>
<reference evidence="1 2" key="1">
    <citation type="submission" date="2022-01" db="EMBL/GenBank/DDBJ databases">
        <title>Flavihumibacter sp. nov., isolated from sediment of a river.</title>
        <authorList>
            <person name="Liu H."/>
        </authorList>
    </citation>
    <scope>NUCLEOTIDE SEQUENCE [LARGE SCALE GENOMIC DNA]</scope>
    <source>
        <strain evidence="1 2">RY-1</strain>
    </source>
</reference>
<evidence type="ECO:0000313" key="1">
    <source>
        <dbReference type="EMBL" id="MCF1716509.1"/>
    </source>
</evidence>
<dbReference type="PIRSF" id="PIRSF010372">
    <property type="entry name" value="PaiB"/>
    <property type="match status" value="1"/>
</dbReference>
<proteinExistence type="predicted"/>
<dbReference type="InterPro" id="IPR007396">
    <property type="entry name" value="TR_PAI2-type"/>
</dbReference>
<dbReference type="PANTHER" id="PTHR35802">
    <property type="entry name" value="PROTEASE SYNTHASE AND SPORULATION PROTEIN PAI 2"/>
    <property type="match status" value="1"/>
</dbReference>
<dbReference type="Pfam" id="PF04299">
    <property type="entry name" value="FMN_bind_2"/>
    <property type="match status" value="1"/>
</dbReference>
<dbReference type="Gene3D" id="2.30.110.10">
    <property type="entry name" value="Electron Transport, Fmn-binding Protein, Chain A"/>
    <property type="match status" value="1"/>
</dbReference>
<gene>
    <name evidence="1" type="ORF">L0U88_17845</name>
</gene>
<accession>A0ABS9BMR9</accession>
<dbReference type="InterPro" id="IPR012349">
    <property type="entry name" value="Split_barrel_FMN-bd"/>
</dbReference>